<protein>
    <submittedName>
        <fullName evidence="3">Ubiquinone biosynthesis protein UbiJ</fullName>
    </submittedName>
</protein>
<dbReference type="PANTHER" id="PTHR38693:SF1">
    <property type="entry name" value="UBIQUINONE BIOSYNTHESIS ACCESSORY FACTOR UBIJ"/>
    <property type="match status" value="1"/>
</dbReference>
<evidence type="ECO:0000256" key="1">
    <source>
        <dbReference type="SAM" id="Coils"/>
    </source>
</evidence>
<gene>
    <name evidence="3" type="ORF">EDC61_105111</name>
</gene>
<sequence length="220" mass="22982">MLSAPLIPVLHRLLADQPAARALLARHVGKCLRLTLIAPILTAQIDEAGNLAAAPEGAEIATEIRLTPALLLRLLAGERQAISEAQASGDGLLAADLRHAFEAIDLALALRPYLGNILAARLADGASALQAWQVKARERAAQSLAEYLVHEAGALAGKAAVAEFVQEVDRLRDDAARLEARLALLEQSISAKELPTPSLPACGEGDSAPPPFVGEAGRGI</sequence>
<feature type="coiled-coil region" evidence="1">
    <location>
        <begin position="161"/>
        <end position="188"/>
    </location>
</feature>
<keyword evidence="4" id="KW-1185">Reference proteome</keyword>
<proteinExistence type="predicted"/>
<dbReference type="EMBL" id="SLZY01000005">
    <property type="protein sequence ID" value="TCS72456.1"/>
    <property type="molecule type" value="Genomic_DNA"/>
</dbReference>
<evidence type="ECO:0000313" key="3">
    <source>
        <dbReference type="EMBL" id="TCS72456.1"/>
    </source>
</evidence>
<dbReference type="AlphaFoldDB" id="A0A4R3JW68"/>
<evidence type="ECO:0000256" key="2">
    <source>
        <dbReference type="SAM" id="MobiDB-lite"/>
    </source>
</evidence>
<accession>A0A4R3JW68</accession>
<reference evidence="3 4" key="1">
    <citation type="submission" date="2019-03" db="EMBL/GenBank/DDBJ databases">
        <title>Genomic Encyclopedia of Type Strains, Phase IV (KMG-IV): sequencing the most valuable type-strain genomes for metagenomic binning, comparative biology and taxonomic classification.</title>
        <authorList>
            <person name="Goeker M."/>
        </authorList>
    </citation>
    <scope>NUCLEOTIDE SEQUENCE [LARGE SCALE GENOMIC DNA]</scope>
    <source>
        <strain evidence="3 4">DSM 103923</strain>
    </source>
</reference>
<organism evidence="3 4">
    <name type="scientific">Sulfuritortus calidifontis</name>
    <dbReference type="NCBI Taxonomy" id="1914471"/>
    <lineage>
        <taxon>Bacteria</taxon>
        <taxon>Pseudomonadati</taxon>
        <taxon>Pseudomonadota</taxon>
        <taxon>Betaproteobacteria</taxon>
        <taxon>Nitrosomonadales</taxon>
        <taxon>Thiobacillaceae</taxon>
        <taxon>Sulfuritortus</taxon>
    </lineage>
</organism>
<dbReference type="GO" id="GO:0006744">
    <property type="term" value="P:ubiquinone biosynthetic process"/>
    <property type="evidence" value="ECO:0007669"/>
    <property type="project" value="InterPro"/>
</dbReference>
<keyword evidence="1" id="KW-0175">Coiled coil</keyword>
<feature type="region of interest" description="Disordered" evidence="2">
    <location>
        <begin position="195"/>
        <end position="220"/>
    </location>
</feature>
<dbReference type="Proteomes" id="UP000295135">
    <property type="component" value="Unassembled WGS sequence"/>
</dbReference>
<comment type="caution">
    <text evidence="3">The sequence shown here is derived from an EMBL/GenBank/DDBJ whole genome shotgun (WGS) entry which is preliminary data.</text>
</comment>
<keyword evidence="3" id="KW-0830">Ubiquinone</keyword>
<dbReference type="PANTHER" id="PTHR38693">
    <property type="entry name" value="UBIQUINONE BIOSYNTHESIS PROTEIN UBIJ"/>
    <property type="match status" value="1"/>
</dbReference>
<dbReference type="RefSeq" id="WP_126463516.1">
    <property type="nucleotide sequence ID" value="NZ_AP018721.1"/>
</dbReference>
<name>A0A4R3JW68_9PROT</name>
<evidence type="ECO:0000313" key="4">
    <source>
        <dbReference type="Proteomes" id="UP000295135"/>
    </source>
</evidence>
<dbReference type="InterPro" id="IPR038989">
    <property type="entry name" value="UbiJ"/>
</dbReference>